<feature type="region of interest" description="Disordered" evidence="3">
    <location>
        <begin position="1"/>
        <end position="22"/>
    </location>
</feature>
<dbReference type="SUPFAM" id="SSF47027">
    <property type="entry name" value="Acyl-CoA binding protein"/>
    <property type="match status" value="1"/>
</dbReference>
<name>A0A6A7CAP9_9PEZI</name>
<keyword evidence="6" id="KW-1185">Reference proteome</keyword>
<dbReference type="EMBL" id="MU005957">
    <property type="protein sequence ID" value="KAF2864520.1"/>
    <property type="molecule type" value="Genomic_DNA"/>
</dbReference>
<feature type="domain" description="ACB" evidence="4">
    <location>
        <begin position="7"/>
        <end position="94"/>
    </location>
</feature>
<comment type="similarity">
    <text evidence="1">Belongs to the ACBP family.</text>
</comment>
<evidence type="ECO:0000256" key="3">
    <source>
        <dbReference type="SAM" id="MobiDB-lite"/>
    </source>
</evidence>
<evidence type="ECO:0000256" key="2">
    <source>
        <dbReference type="ARBA" id="ARBA00023121"/>
    </source>
</evidence>
<reference evidence="5" key="1">
    <citation type="journal article" date="2020" name="Stud. Mycol.">
        <title>101 Dothideomycetes genomes: a test case for predicting lifestyles and emergence of pathogens.</title>
        <authorList>
            <person name="Haridas S."/>
            <person name="Albert R."/>
            <person name="Binder M."/>
            <person name="Bloem J."/>
            <person name="Labutti K."/>
            <person name="Salamov A."/>
            <person name="Andreopoulos B."/>
            <person name="Baker S."/>
            <person name="Barry K."/>
            <person name="Bills G."/>
            <person name="Bluhm B."/>
            <person name="Cannon C."/>
            <person name="Castanera R."/>
            <person name="Culley D."/>
            <person name="Daum C."/>
            <person name="Ezra D."/>
            <person name="Gonzalez J."/>
            <person name="Henrissat B."/>
            <person name="Kuo A."/>
            <person name="Liang C."/>
            <person name="Lipzen A."/>
            <person name="Lutzoni F."/>
            <person name="Magnuson J."/>
            <person name="Mondo S."/>
            <person name="Nolan M."/>
            <person name="Ohm R."/>
            <person name="Pangilinan J."/>
            <person name="Park H.-J."/>
            <person name="Ramirez L."/>
            <person name="Alfaro M."/>
            <person name="Sun H."/>
            <person name="Tritt A."/>
            <person name="Yoshinaga Y."/>
            <person name="Zwiers L.-H."/>
            <person name="Turgeon B."/>
            <person name="Goodwin S."/>
            <person name="Spatafora J."/>
            <person name="Crous P."/>
            <person name="Grigoriev I."/>
        </authorList>
    </citation>
    <scope>NUCLEOTIDE SEQUENCE</scope>
    <source>
        <strain evidence="5">CBS 480.64</strain>
    </source>
</reference>
<sequence length="97" mass="10803">MTMPVPQSEEFTKAVEESRKLAKKPTNDELLKLYGLYKQGTQDPPFKEAKAPGMFAITEKAKYSAWEAVSSKTPEAAQEEYVALVEKLKGEYGLASE</sequence>
<keyword evidence="2" id="KW-0446">Lipid-binding</keyword>
<dbReference type="Gene3D" id="1.20.80.10">
    <property type="match status" value="1"/>
</dbReference>
<dbReference type="GO" id="GO:0006631">
    <property type="term" value="P:fatty acid metabolic process"/>
    <property type="evidence" value="ECO:0007669"/>
    <property type="project" value="TreeGrafter"/>
</dbReference>
<dbReference type="GO" id="GO:0000062">
    <property type="term" value="F:fatty-acyl-CoA binding"/>
    <property type="evidence" value="ECO:0007669"/>
    <property type="project" value="InterPro"/>
</dbReference>
<dbReference type="Pfam" id="PF00887">
    <property type="entry name" value="ACBP"/>
    <property type="match status" value="1"/>
</dbReference>
<proteinExistence type="inferred from homology"/>
<protein>
    <submittedName>
        <fullName evidence="5">Acyl-CoA-binding protein</fullName>
    </submittedName>
</protein>
<evidence type="ECO:0000256" key="1">
    <source>
        <dbReference type="ARBA" id="ARBA00005567"/>
    </source>
</evidence>
<evidence type="ECO:0000259" key="4">
    <source>
        <dbReference type="PROSITE" id="PS51228"/>
    </source>
</evidence>
<organism evidence="5 6">
    <name type="scientific">Piedraia hortae CBS 480.64</name>
    <dbReference type="NCBI Taxonomy" id="1314780"/>
    <lineage>
        <taxon>Eukaryota</taxon>
        <taxon>Fungi</taxon>
        <taxon>Dikarya</taxon>
        <taxon>Ascomycota</taxon>
        <taxon>Pezizomycotina</taxon>
        <taxon>Dothideomycetes</taxon>
        <taxon>Dothideomycetidae</taxon>
        <taxon>Capnodiales</taxon>
        <taxon>Piedraiaceae</taxon>
        <taxon>Piedraia</taxon>
    </lineage>
</organism>
<dbReference type="Proteomes" id="UP000799421">
    <property type="component" value="Unassembled WGS sequence"/>
</dbReference>
<feature type="compositionally biased region" description="Basic and acidic residues" evidence="3">
    <location>
        <begin position="10"/>
        <end position="22"/>
    </location>
</feature>
<dbReference type="PANTHER" id="PTHR23310:SF62">
    <property type="entry name" value="ACYL-COA BINDING PROTEIN 1, ISOFORM A"/>
    <property type="match status" value="1"/>
</dbReference>
<dbReference type="PROSITE" id="PS51228">
    <property type="entry name" value="ACB_2"/>
    <property type="match status" value="1"/>
</dbReference>
<dbReference type="InterPro" id="IPR000582">
    <property type="entry name" value="Acyl-CoA-binding_protein"/>
</dbReference>
<dbReference type="OrthoDB" id="346910at2759"/>
<dbReference type="PANTHER" id="PTHR23310">
    <property type="entry name" value="ACYL-COA-BINDING PROTEIN, ACBP"/>
    <property type="match status" value="1"/>
</dbReference>
<evidence type="ECO:0000313" key="6">
    <source>
        <dbReference type="Proteomes" id="UP000799421"/>
    </source>
</evidence>
<evidence type="ECO:0000313" key="5">
    <source>
        <dbReference type="EMBL" id="KAF2864520.1"/>
    </source>
</evidence>
<dbReference type="InterPro" id="IPR014352">
    <property type="entry name" value="FERM/acyl-CoA-bd_prot_sf"/>
</dbReference>
<accession>A0A6A7CAP9</accession>
<dbReference type="InterPro" id="IPR035984">
    <property type="entry name" value="Acyl-CoA-binding_sf"/>
</dbReference>
<dbReference type="AlphaFoldDB" id="A0A6A7CAP9"/>
<gene>
    <name evidence="5" type="ORF">K470DRAFT_5108</name>
</gene>
<dbReference type="PRINTS" id="PR00689">
    <property type="entry name" value="ACOABINDINGP"/>
</dbReference>